<dbReference type="SMART" id="SM00220">
    <property type="entry name" value="S_TKc"/>
    <property type="match status" value="1"/>
</dbReference>
<dbReference type="InterPro" id="IPR011009">
    <property type="entry name" value="Kinase-like_dom_sf"/>
</dbReference>
<evidence type="ECO:0000256" key="6">
    <source>
        <dbReference type="ARBA" id="ARBA00022840"/>
    </source>
</evidence>
<dbReference type="PANTHER" id="PTHR24056">
    <property type="entry name" value="CELL DIVISION PROTEIN KINASE"/>
    <property type="match status" value="1"/>
</dbReference>
<evidence type="ECO:0000256" key="3">
    <source>
        <dbReference type="ARBA" id="ARBA00022679"/>
    </source>
</evidence>
<dbReference type="InterPro" id="IPR008271">
    <property type="entry name" value="Ser/Thr_kinase_AS"/>
</dbReference>
<keyword evidence="2" id="KW-0723">Serine/threonine-protein kinase</keyword>
<comment type="caution">
    <text evidence="11">The sequence shown here is derived from an EMBL/GenBank/DDBJ whole genome shotgun (WGS) entry which is preliminary data.</text>
</comment>
<dbReference type="Gene3D" id="3.30.200.20">
    <property type="entry name" value="Phosphorylase Kinase, domain 1"/>
    <property type="match status" value="1"/>
</dbReference>
<feature type="coiled-coil region" evidence="8">
    <location>
        <begin position="623"/>
        <end position="650"/>
    </location>
</feature>
<dbReference type="EMBL" id="JAVXUP010000212">
    <property type="protein sequence ID" value="KAK3034096.1"/>
    <property type="molecule type" value="Genomic_DNA"/>
</dbReference>
<feature type="binding site" evidence="7">
    <location>
        <position position="175"/>
    </location>
    <ligand>
        <name>ATP</name>
        <dbReference type="ChEBI" id="CHEBI:30616"/>
    </ligand>
</feature>
<feature type="region of interest" description="Disordered" evidence="9">
    <location>
        <begin position="440"/>
        <end position="500"/>
    </location>
</feature>
<evidence type="ECO:0000256" key="8">
    <source>
        <dbReference type="SAM" id="Coils"/>
    </source>
</evidence>
<evidence type="ECO:0000256" key="7">
    <source>
        <dbReference type="PROSITE-ProRule" id="PRU10141"/>
    </source>
</evidence>
<name>A0AA89BJN9_9ASTE</name>
<dbReference type="SUPFAM" id="SSF56112">
    <property type="entry name" value="Protein kinase-like (PK-like)"/>
    <property type="match status" value="1"/>
</dbReference>
<evidence type="ECO:0000256" key="1">
    <source>
        <dbReference type="ARBA" id="ARBA00006485"/>
    </source>
</evidence>
<dbReference type="Pfam" id="PF00069">
    <property type="entry name" value="Pkinase"/>
    <property type="match status" value="1"/>
</dbReference>
<comment type="similarity">
    <text evidence="1">Belongs to the protein kinase superfamily. CMGC Ser/Thr protein kinase family. CDC2/CDKX subfamily.</text>
</comment>
<feature type="domain" description="Protein kinase" evidence="10">
    <location>
        <begin position="146"/>
        <end position="430"/>
    </location>
</feature>
<dbReference type="PROSITE" id="PS00108">
    <property type="entry name" value="PROTEIN_KINASE_ST"/>
    <property type="match status" value="1"/>
</dbReference>
<keyword evidence="3" id="KW-0808">Transferase</keyword>
<evidence type="ECO:0000256" key="4">
    <source>
        <dbReference type="ARBA" id="ARBA00022741"/>
    </source>
</evidence>
<feature type="compositionally biased region" description="Basic and acidic residues" evidence="9">
    <location>
        <begin position="591"/>
        <end position="600"/>
    </location>
</feature>
<feature type="compositionally biased region" description="Basic and acidic residues" evidence="9">
    <location>
        <begin position="447"/>
        <end position="484"/>
    </location>
</feature>
<dbReference type="InterPro" id="IPR017441">
    <property type="entry name" value="Protein_kinase_ATP_BS"/>
</dbReference>
<dbReference type="GO" id="GO:0005524">
    <property type="term" value="F:ATP binding"/>
    <property type="evidence" value="ECO:0007669"/>
    <property type="project" value="UniProtKB-UniRule"/>
</dbReference>
<keyword evidence="12" id="KW-1185">Reference proteome</keyword>
<keyword evidence="6 7" id="KW-0067">ATP-binding</keyword>
<evidence type="ECO:0000313" key="12">
    <source>
        <dbReference type="Proteomes" id="UP001188597"/>
    </source>
</evidence>
<keyword evidence="5" id="KW-0418">Kinase</keyword>
<gene>
    <name evidence="11" type="ORF">RJ639_034076</name>
</gene>
<evidence type="ECO:0000256" key="9">
    <source>
        <dbReference type="SAM" id="MobiDB-lite"/>
    </source>
</evidence>
<keyword evidence="4 7" id="KW-0547">Nucleotide-binding</keyword>
<reference evidence="11" key="1">
    <citation type="submission" date="2022-12" db="EMBL/GenBank/DDBJ databases">
        <title>Draft genome assemblies for two species of Escallonia (Escalloniales).</title>
        <authorList>
            <person name="Chanderbali A."/>
            <person name="Dervinis C."/>
            <person name="Anghel I."/>
            <person name="Soltis D."/>
            <person name="Soltis P."/>
            <person name="Zapata F."/>
        </authorList>
    </citation>
    <scope>NUCLEOTIDE SEQUENCE</scope>
    <source>
        <strain evidence="11">UCBG64.0493</strain>
        <tissue evidence="11">Leaf</tissue>
    </source>
</reference>
<evidence type="ECO:0000313" key="11">
    <source>
        <dbReference type="EMBL" id="KAK3034096.1"/>
    </source>
</evidence>
<dbReference type="FunFam" id="1.10.510.10:FF:000043">
    <property type="entry name" value="probable serine/threonine-protein kinase At1g54610"/>
    <property type="match status" value="1"/>
</dbReference>
<evidence type="ECO:0000256" key="5">
    <source>
        <dbReference type="ARBA" id="ARBA00022777"/>
    </source>
</evidence>
<dbReference type="CDD" id="cd07840">
    <property type="entry name" value="STKc_CDK9_like"/>
    <property type="match status" value="1"/>
</dbReference>
<dbReference type="Gene3D" id="1.10.510.10">
    <property type="entry name" value="Transferase(Phosphotransferase) domain 1"/>
    <property type="match status" value="1"/>
</dbReference>
<protein>
    <recommendedName>
        <fullName evidence="10">Protein kinase domain-containing protein</fullName>
    </recommendedName>
</protein>
<dbReference type="GO" id="GO:0000307">
    <property type="term" value="C:cyclin-dependent protein kinase holoenzyme complex"/>
    <property type="evidence" value="ECO:0007669"/>
    <property type="project" value="TreeGrafter"/>
</dbReference>
<evidence type="ECO:0000256" key="2">
    <source>
        <dbReference type="ARBA" id="ARBA00022527"/>
    </source>
</evidence>
<dbReference type="GO" id="GO:0005634">
    <property type="term" value="C:nucleus"/>
    <property type="evidence" value="ECO:0007669"/>
    <property type="project" value="TreeGrafter"/>
</dbReference>
<dbReference type="InterPro" id="IPR000719">
    <property type="entry name" value="Prot_kinase_dom"/>
</dbReference>
<dbReference type="PROSITE" id="PS00107">
    <property type="entry name" value="PROTEIN_KINASE_ATP"/>
    <property type="match status" value="1"/>
</dbReference>
<proteinExistence type="inferred from homology"/>
<feature type="region of interest" description="Disordered" evidence="9">
    <location>
        <begin position="556"/>
        <end position="604"/>
    </location>
</feature>
<keyword evidence="8" id="KW-0175">Coiled coil</keyword>
<dbReference type="PROSITE" id="PS50011">
    <property type="entry name" value="PROTEIN_KINASE_DOM"/>
    <property type="match status" value="1"/>
</dbReference>
<dbReference type="GO" id="GO:0008353">
    <property type="term" value="F:RNA polymerase II CTD heptapeptide repeat kinase activity"/>
    <property type="evidence" value="ECO:0007669"/>
    <property type="project" value="TreeGrafter"/>
</dbReference>
<dbReference type="AlphaFoldDB" id="A0AA89BJN9"/>
<dbReference type="InterPro" id="IPR050108">
    <property type="entry name" value="CDK"/>
</dbReference>
<dbReference type="PANTHER" id="PTHR24056:SF384">
    <property type="entry name" value="PROTEIN KINASE SUPERFAMILY PROTEIN"/>
    <property type="match status" value="1"/>
</dbReference>
<dbReference type="Proteomes" id="UP001188597">
    <property type="component" value="Unassembled WGS sequence"/>
</dbReference>
<dbReference type="GO" id="GO:0032968">
    <property type="term" value="P:positive regulation of transcription elongation by RNA polymerase II"/>
    <property type="evidence" value="ECO:0007669"/>
    <property type="project" value="TreeGrafter"/>
</dbReference>
<accession>A0AA89BJN9</accession>
<evidence type="ECO:0000259" key="10">
    <source>
        <dbReference type="PROSITE" id="PS50011"/>
    </source>
</evidence>
<sequence length="657" mass="72781">MGCLCSKGTCANDHVAKQEREKELIKSKVQVVAPSNREEVTVGVVNGKSDGPIRSISKSALQANVVTVPTTKDNEEATKNRIIERPKNGHHQRRATLDMGQPILSPIISMPGGAEGEQIVAGWPSWLASVAGEAIQGWVPRSAESFEKLNKIGQGTYSSVYKARDLQTGNTVAMKKVRFVNMDPESVRFMAREICILRRLEHPNVMKLEALVTSRMSGNLYLVFEYMEHDLAGLSASPRIKFTEPQIKCYMQQLLRGLEHCHGRGVLHRDIKGSNLLIDNDGLLKIGDFGLATMFQPDQKQPLTSRVVTLWYRAPELLLGATEYGVAIDMWSAGCILAELFAGKPIMPGRTEVEQMHKIFKLCGSPSEEYWRKSKLPHATSFKPQHPYKRCVAETFKDFPSSALALVEVLLAMEPEERGTAASALSSEFFVTKPLPCDPSSLPKYPPSKEFDAKLRDEEARRRKAEAVEGRGPESVRRGPRESKGIPTPEFDAQGQGQSNKSISVKYNPLEDSGAGFPIEPPRGVLKNGFSYSNSMIHPSAVGYSWTKKVKEDSGQTVLGRTGGSSGHCTNLSRQRSHMPQVAADSSNKNPTKDETDFSKETMGGYVPKRNRILCSGPLMPPGGNMEDMLKEHERQIQEAVRKARLDKARTRKNCYE</sequence>
<dbReference type="FunFam" id="3.30.200.20:FF:000021">
    <property type="entry name" value="probable serine/threonine-protein kinase At1g54610"/>
    <property type="match status" value="1"/>
</dbReference>
<organism evidence="11 12">
    <name type="scientific">Escallonia herrerae</name>
    <dbReference type="NCBI Taxonomy" id="1293975"/>
    <lineage>
        <taxon>Eukaryota</taxon>
        <taxon>Viridiplantae</taxon>
        <taxon>Streptophyta</taxon>
        <taxon>Embryophyta</taxon>
        <taxon>Tracheophyta</taxon>
        <taxon>Spermatophyta</taxon>
        <taxon>Magnoliopsida</taxon>
        <taxon>eudicotyledons</taxon>
        <taxon>Gunneridae</taxon>
        <taxon>Pentapetalae</taxon>
        <taxon>asterids</taxon>
        <taxon>campanulids</taxon>
        <taxon>Escalloniales</taxon>
        <taxon>Escalloniaceae</taxon>
        <taxon>Escallonia</taxon>
    </lineage>
</organism>